<dbReference type="InterPro" id="IPR050588">
    <property type="entry name" value="WNK_Ser-Thr_kinase"/>
</dbReference>
<evidence type="ECO:0000313" key="7">
    <source>
        <dbReference type="EMBL" id="MCE5167039.1"/>
    </source>
</evidence>
<gene>
    <name evidence="7" type="ORF">HAX54_034555</name>
</gene>
<accession>A0ABS8Y789</accession>
<organism evidence="7 8">
    <name type="scientific">Datura stramonium</name>
    <name type="common">Jimsonweed</name>
    <name type="synonym">Common thornapple</name>
    <dbReference type="NCBI Taxonomy" id="4076"/>
    <lineage>
        <taxon>Eukaryota</taxon>
        <taxon>Viridiplantae</taxon>
        <taxon>Streptophyta</taxon>
        <taxon>Embryophyta</taxon>
        <taxon>Tracheophyta</taxon>
        <taxon>Spermatophyta</taxon>
        <taxon>Magnoliopsida</taxon>
        <taxon>eudicotyledons</taxon>
        <taxon>Gunneridae</taxon>
        <taxon>Pentapetalae</taxon>
        <taxon>asterids</taxon>
        <taxon>lamiids</taxon>
        <taxon>Solanales</taxon>
        <taxon>Solanaceae</taxon>
        <taxon>Solanoideae</taxon>
        <taxon>Datureae</taxon>
        <taxon>Datura</taxon>
    </lineage>
</organism>
<evidence type="ECO:0000256" key="3">
    <source>
        <dbReference type="ARBA" id="ARBA00022777"/>
    </source>
</evidence>
<reference evidence="7 8" key="1">
    <citation type="journal article" date="2021" name="BMC Genomics">
        <title>Datura genome reveals duplications of psychoactive alkaloid biosynthetic genes and high mutation rate following tissue culture.</title>
        <authorList>
            <person name="Rajewski A."/>
            <person name="Carter-House D."/>
            <person name="Stajich J."/>
            <person name="Litt A."/>
        </authorList>
    </citation>
    <scope>NUCLEOTIDE SEQUENCE [LARGE SCALE GENOMIC DNA]</scope>
    <source>
        <strain evidence="7">AR-01</strain>
    </source>
</reference>
<dbReference type="Gene3D" id="1.10.510.10">
    <property type="entry name" value="Transferase(Phosphotransferase) domain 1"/>
    <property type="match status" value="1"/>
</dbReference>
<sequence>MLKSLNHERVMKCVSCWFDSNSNTLNMIIELFPSGSLKKYLSKYDNGADVDSASIKNWATQILEVVGSKSNLEISGWRFVLQK</sequence>
<evidence type="ECO:0000256" key="2">
    <source>
        <dbReference type="ARBA" id="ARBA00022527"/>
    </source>
</evidence>
<dbReference type="Gene3D" id="3.30.200.20">
    <property type="entry name" value="Phosphorylase Kinase, domain 1"/>
    <property type="match status" value="1"/>
</dbReference>
<dbReference type="InterPro" id="IPR000719">
    <property type="entry name" value="Prot_kinase_dom"/>
</dbReference>
<name>A0ABS8Y789_DATST</name>
<dbReference type="PANTHER" id="PTHR13902">
    <property type="entry name" value="SERINE/THREONINE-PROTEIN KINASE WNK WITH NO LYSINE -RELATED"/>
    <property type="match status" value="1"/>
</dbReference>
<evidence type="ECO:0000259" key="6">
    <source>
        <dbReference type="PROSITE" id="PS50011"/>
    </source>
</evidence>
<dbReference type="SUPFAM" id="SSF56112">
    <property type="entry name" value="Protein kinase-like (PK-like)"/>
    <property type="match status" value="1"/>
</dbReference>
<evidence type="ECO:0000256" key="4">
    <source>
        <dbReference type="ARBA" id="ARBA00047899"/>
    </source>
</evidence>
<keyword evidence="3" id="KW-0418">Kinase</keyword>
<keyword evidence="2" id="KW-0723">Serine/threonine-protein kinase</keyword>
<evidence type="ECO:0000256" key="5">
    <source>
        <dbReference type="ARBA" id="ARBA00048679"/>
    </source>
</evidence>
<dbReference type="EC" id="2.7.11.1" evidence="1"/>
<comment type="catalytic activity">
    <reaction evidence="5">
        <text>L-seryl-[protein] + ATP = O-phospho-L-seryl-[protein] + ADP + H(+)</text>
        <dbReference type="Rhea" id="RHEA:17989"/>
        <dbReference type="Rhea" id="RHEA-COMP:9863"/>
        <dbReference type="Rhea" id="RHEA-COMP:11604"/>
        <dbReference type="ChEBI" id="CHEBI:15378"/>
        <dbReference type="ChEBI" id="CHEBI:29999"/>
        <dbReference type="ChEBI" id="CHEBI:30616"/>
        <dbReference type="ChEBI" id="CHEBI:83421"/>
        <dbReference type="ChEBI" id="CHEBI:456216"/>
        <dbReference type="EC" id="2.7.11.1"/>
    </reaction>
</comment>
<comment type="catalytic activity">
    <reaction evidence="4">
        <text>L-threonyl-[protein] + ATP = O-phospho-L-threonyl-[protein] + ADP + H(+)</text>
        <dbReference type="Rhea" id="RHEA:46608"/>
        <dbReference type="Rhea" id="RHEA-COMP:11060"/>
        <dbReference type="Rhea" id="RHEA-COMP:11605"/>
        <dbReference type="ChEBI" id="CHEBI:15378"/>
        <dbReference type="ChEBI" id="CHEBI:30013"/>
        <dbReference type="ChEBI" id="CHEBI:30616"/>
        <dbReference type="ChEBI" id="CHEBI:61977"/>
        <dbReference type="ChEBI" id="CHEBI:456216"/>
        <dbReference type="EC" id="2.7.11.1"/>
    </reaction>
</comment>
<proteinExistence type="predicted"/>
<feature type="domain" description="Protein kinase" evidence="6">
    <location>
        <begin position="1"/>
        <end position="83"/>
    </location>
</feature>
<protein>
    <recommendedName>
        <fullName evidence="1">non-specific serine/threonine protein kinase</fullName>
        <ecNumber evidence="1">2.7.11.1</ecNumber>
    </recommendedName>
</protein>
<dbReference type="PROSITE" id="PS50011">
    <property type="entry name" value="PROTEIN_KINASE_DOM"/>
    <property type="match status" value="1"/>
</dbReference>
<evidence type="ECO:0000313" key="8">
    <source>
        <dbReference type="Proteomes" id="UP000823775"/>
    </source>
</evidence>
<dbReference type="EMBL" id="JACEIK010044667">
    <property type="protein sequence ID" value="MCE5167039.1"/>
    <property type="molecule type" value="Genomic_DNA"/>
</dbReference>
<keyword evidence="8" id="KW-1185">Reference proteome</keyword>
<feature type="non-terminal residue" evidence="7">
    <location>
        <position position="83"/>
    </location>
</feature>
<keyword evidence="3" id="KW-0808">Transferase</keyword>
<evidence type="ECO:0000256" key="1">
    <source>
        <dbReference type="ARBA" id="ARBA00012513"/>
    </source>
</evidence>
<dbReference type="InterPro" id="IPR011009">
    <property type="entry name" value="Kinase-like_dom_sf"/>
</dbReference>
<dbReference type="Proteomes" id="UP000823775">
    <property type="component" value="Unassembled WGS sequence"/>
</dbReference>
<comment type="caution">
    <text evidence="7">The sequence shown here is derived from an EMBL/GenBank/DDBJ whole genome shotgun (WGS) entry which is preliminary data.</text>
</comment>